<evidence type="ECO:0000256" key="1">
    <source>
        <dbReference type="SAM" id="MobiDB-lite"/>
    </source>
</evidence>
<evidence type="ECO:0000313" key="3">
    <source>
        <dbReference type="EMBL" id="CAK9019106.1"/>
    </source>
</evidence>
<organism evidence="3 4">
    <name type="scientific">Durusdinium trenchii</name>
    <dbReference type="NCBI Taxonomy" id="1381693"/>
    <lineage>
        <taxon>Eukaryota</taxon>
        <taxon>Sar</taxon>
        <taxon>Alveolata</taxon>
        <taxon>Dinophyceae</taxon>
        <taxon>Suessiales</taxon>
        <taxon>Symbiodiniaceae</taxon>
        <taxon>Durusdinium</taxon>
    </lineage>
</organism>
<keyword evidence="4" id="KW-1185">Reference proteome</keyword>
<evidence type="ECO:0000259" key="2">
    <source>
        <dbReference type="Pfam" id="PF26188"/>
    </source>
</evidence>
<feature type="domain" description="RNA-editing substrate-binding complex 6 protein" evidence="2">
    <location>
        <begin position="270"/>
        <end position="537"/>
    </location>
</feature>
<reference evidence="3 4" key="1">
    <citation type="submission" date="2024-02" db="EMBL/GenBank/DDBJ databases">
        <authorList>
            <person name="Chen Y."/>
            <person name="Shah S."/>
            <person name="Dougan E. K."/>
            <person name="Thang M."/>
            <person name="Chan C."/>
        </authorList>
    </citation>
    <scope>NUCLEOTIDE SEQUENCE [LARGE SCALE GENOMIC DNA]</scope>
</reference>
<accession>A0ABP0JXA4</accession>
<dbReference type="Proteomes" id="UP001642484">
    <property type="component" value="Unassembled WGS sequence"/>
</dbReference>
<dbReference type="InterPro" id="IPR058917">
    <property type="entry name" value="RESC6_dom"/>
</dbReference>
<evidence type="ECO:0000313" key="4">
    <source>
        <dbReference type="Proteomes" id="UP001642484"/>
    </source>
</evidence>
<feature type="region of interest" description="Disordered" evidence="1">
    <location>
        <begin position="46"/>
        <end position="80"/>
    </location>
</feature>
<gene>
    <name evidence="3" type="ORF">CCMP2556_LOCUS13535</name>
</gene>
<dbReference type="EMBL" id="CAXAMN010006780">
    <property type="protein sequence ID" value="CAK9019106.1"/>
    <property type="molecule type" value="Genomic_DNA"/>
</dbReference>
<sequence>MSCAMSPCNSWQPHGRVLSRTLARAVSAWPRRDHVAGRMRKAFGRRCERCSRSMSKQHARRKQGESKRSRSSSLWRMDPFPPRRVSSRSFLPQLKVNHSKRWIAQRAALGLPDSAIALAERLLSAKSPGEVLTLGTKAVEALHTEVDQEQRSLRLGQIALSLQLLARQADGPRKAVILKDRRLAGMVESLKENAEELEVWILAAGSCALGRLASLSLGAAQATGPAHEALLACSQKKLSTFEVAQAALVLASLASVPERLASPVGRQLRESLVSTLELQSQELSPDACAHLAPALVKLRDQSAELAKGVAKRLGTGVSAVPPELLATAAKSLAALRQAPLQLMEATEQAMRRQIHLCTPRAVVYFASALSEGRGGVDAFKDFLMPAARSFILDFGCRDLCTLAECFVKASCSDPDFLADVAERLQRKVPEMGAHEVSVAFQVFAPVSYAVPQFFPAMAEKAKDLADELSPKQLTHTLQGLHSSRWADEQLLKALAARAQQLSHVLFGTHAVSVILALADAQHLDERLLRSLSETVLRSLDRDGWSMRSSSRSIL</sequence>
<name>A0ABP0JXA4_9DINO</name>
<proteinExistence type="predicted"/>
<protein>
    <recommendedName>
        <fullName evidence="2">RNA-editing substrate-binding complex 6 protein domain-containing protein</fullName>
    </recommendedName>
</protein>
<dbReference type="Pfam" id="PF26188">
    <property type="entry name" value="RESC6"/>
    <property type="match status" value="1"/>
</dbReference>
<comment type="caution">
    <text evidence="3">The sequence shown here is derived from an EMBL/GenBank/DDBJ whole genome shotgun (WGS) entry which is preliminary data.</text>
</comment>